<dbReference type="Proteomes" id="UP001373714">
    <property type="component" value="Unassembled WGS sequence"/>
</dbReference>
<dbReference type="AlphaFoldDB" id="A0AAV9UNZ4"/>
<protein>
    <recommendedName>
        <fullName evidence="2">CUE domain-containing protein</fullName>
    </recommendedName>
</protein>
<feature type="compositionally biased region" description="Basic residues" evidence="1">
    <location>
        <begin position="342"/>
        <end position="353"/>
    </location>
</feature>
<sequence>MSSSSTDQIFFASIPPYKSRCKLSPPTVDRCLTHWTAALHTLLHLPDDSFKNQFTETSPFTKFLSSYISNDDLSHTITTTTDDGDWVYPSPHSTATTTTQQEAITTKTKYINRCLRLCLKRGLKLGIPPSTILQTSRSYIKLGALFFLEGGAKPLLRSIWGYDQTLVVNAVKENLGYISTMLRDLAGGKEVASAENIGVLQEMCYFLMVLPEVAVEVLAEEVVVEDFAAAYFSLSSSQKGKGDNNMVTKLLEEIRRLQFTIIMASMQTEPKRYSTIIDFLFNFVAGAETDIPRNEYITAIISQTPLLDRLAVVDAEGFTNRWSTVVTKLQGFDNSNSASSKRISRLPRRRQKVKQAAPSGSTITNAEKLQELAVLFPDREKSVLEHTLAVSNYDLETATMSLLDDIPLDHTGAATTTTSSSSSTLPTKPASADELSTLTVPSTRLYMGKRDIQKTADNLLQDRSQAPTKSQILSALQAFDSDDDERDDTYDHEDVGGTVEPTNTVESEASNNIAQGGTEEKALYTALVQNPGVFARDAVTRRSNERKALREVTGMSDEALEGWKIMLERDGGKRLRQLEIRYSRESSDGTQNTVQRTAYRKGDEDDGEEGGSGGSSRGGRGGYRGGRGGRRFAGPNDRNVAGQQKDHAAVTNTDGKEPYVGKKTSKARGEHNRKMQSAARDRQRTKKMGKGMGGGM</sequence>
<gene>
    <name evidence="3" type="ORF">TWF730_010344</name>
</gene>
<evidence type="ECO:0000313" key="3">
    <source>
        <dbReference type="EMBL" id="KAK6346010.1"/>
    </source>
</evidence>
<reference evidence="3 4" key="1">
    <citation type="submission" date="2019-10" db="EMBL/GenBank/DDBJ databases">
        <authorList>
            <person name="Palmer J.M."/>
        </authorList>
    </citation>
    <scope>NUCLEOTIDE SEQUENCE [LARGE SCALE GENOMIC DNA]</scope>
    <source>
        <strain evidence="3 4">TWF730</strain>
    </source>
</reference>
<feature type="domain" description="CUE" evidence="2">
    <location>
        <begin position="364"/>
        <end position="407"/>
    </location>
</feature>
<feature type="region of interest" description="Disordered" evidence="1">
    <location>
        <begin position="477"/>
        <end position="501"/>
    </location>
</feature>
<accession>A0AAV9UNZ4</accession>
<name>A0AAV9UNZ4_9PEZI</name>
<evidence type="ECO:0000313" key="4">
    <source>
        <dbReference type="Proteomes" id="UP001373714"/>
    </source>
</evidence>
<feature type="region of interest" description="Disordered" evidence="1">
    <location>
        <begin position="414"/>
        <end position="433"/>
    </location>
</feature>
<feature type="region of interest" description="Disordered" evidence="1">
    <location>
        <begin position="334"/>
        <end position="361"/>
    </location>
</feature>
<comment type="caution">
    <text evidence="3">The sequence shown here is derived from an EMBL/GenBank/DDBJ whole genome shotgun (WGS) entry which is preliminary data.</text>
</comment>
<dbReference type="CDD" id="cd14279">
    <property type="entry name" value="CUE"/>
    <property type="match status" value="1"/>
</dbReference>
<feature type="region of interest" description="Disordered" evidence="1">
    <location>
        <begin position="582"/>
        <end position="696"/>
    </location>
</feature>
<dbReference type="GO" id="GO:0043130">
    <property type="term" value="F:ubiquitin binding"/>
    <property type="evidence" value="ECO:0007669"/>
    <property type="project" value="InterPro"/>
</dbReference>
<evidence type="ECO:0000256" key="1">
    <source>
        <dbReference type="SAM" id="MobiDB-lite"/>
    </source>
</evidence>
<dbReference type="InterPro" id="IPR003892">
    <property type="entry name" value="CUE"/>
</dbReference>
<evidence type="ECO:0000259" key="2">
    <source>
        <dbReference type="PROSITE" id="PS51140"/>
    </source>
</evidence>
<feature type="compositionally biased region" description="Acidic residues" evidence="1">
    <location>
        <begin position="480"/>
        <end position="491"/>
    </location>
</feature>
<dbReference type="EMBL" id="JAVHNS010000008">
    <property type="protein sequence ID" value="KAK6346010.1"/>
    <property type="molecule type" value="Genomic_DNA"/>
</dbReference>
<feature type="compositionally biased region" description="Gly residues" evidence="1">
    <location>
        <begin position="610"/>
        <end position="626"/>
    </location>
</feature>
<keyword evidence="4" id="KW-1185">Reference proteome</keyword>
<organism evidence="3 4">
    <name type="scientific">Orbilia blumenaviensis</name>
    <dbReference type="NCBI Taxonomy" id="1796055"/>
    <lineage>
        <taxon>Eukaryota</taxon>
        <taxon>Fungi</taxon>
        <taxon>Dikarya</taxon>
        <taxon>Ascomycota</taxon>
        <taxon>Pezizomycotina</taxon>
        <taxon>Orbiliomycetes</taxon>
        <taxon>Orbiliales</taxon>
        <taxon>Orbiliaceae</taxon>
        <taxon>Orbilia</taxon>
    </lineage>
</organism>
<feature type="compositionally biased region" description="Basic and acidic residues" evidence="1">
    <location>
        <begin position="644"/>
        <end position="660"/>
    </location>
</feature>
<proteinExistence type="predicted"/>
<feature type="compositionally biased region" description="Low complexity" evidence="1">
    <location>
        <begin position="415"/>
        <end position="424"/>
    </location>
</feature>
<dbReference type="PROSITE" id="PS51140">
    <property type="entry name" value="CUE"/>
    <property type="match status" value="1"/>
</dbReference>